<proteinExistence type="inferred from homology"/>
<feature type="domain" description="Cell envelope-related transcriptional attenuator" evidence="5">
    <location>
        <begin position="92"/>
        <end position="240"/>
    </location>
</feature>
<evidence type="ECO:0000259" key="5">
    <source>
        <dbReference type="Pfam" id="PF03816"/>
    </source>
</evidence>
<dbReference type="NCBIfam" id="TIGR00350">
    <property type="entry name" value="lytR_cpsA_psr"/>
    <property type="match status" value="1"/>
</dbReference>
<evidence type="ECO:0000256" key="4">
    <source>
        <dbReference type="ARBA" id="ARBA00022989"/>
    </source>
</evidence>
<keyword evidence="2" id="KW-0812">Transmembrane</keyword>
<evidence type="ECO:0000256" key="1">
    <source>
        <dbReference type="ARBA" id="ARBA00006068"/>
    </source>
</evidence>
<dbReference type="EMBL" id="JBHSAO010000011">
    <property type="protein sequence ID" value="MFC4025038.1"/>
    <property type="molecule type" value="Genomic_DNA"/>
</dbReference>
<keyword evidence="3" id="KW-0735">Signal-anchor</keyword>
<dbReference type="InterPro" id="IPR004474">
    <property type="entry name" value="LytR_CpsA_psr"/>
</dbReference>
<keyword evidence="7" id="KW-1185">Reference proteome</keyword>
<dbReference type="PANTHER" id="PTHR33392">
    <property type="entry name" value="POLYISOPRENYL-TEICHOIC ACID--PEPTIDOGLYCAN TEICHOIC ACID TRANSFERASE TAGU"/>
    <property type="match status" value="1"/>
</dbReference>
<accession>A0ABV8GYU7</accession>
<evidence type="ECO:0000256" key="2">
    <source>
        <dbReference type="ARBA" id="ARBA00022692"/>
    </source>
</evidence>
<dbReference type="RefSeq" id="WP_379497536.1">
    <property type="nucleotide sequence ID" value="NZ_JBHSAO010000011.1"/>
</dbReference>
<keyword evidence="4" id="KW-1133">Transmembrane helix</keyword>
<dbReference type="InterPro" id="IPR050922">
    <property type="entry name" value="LytR/CpsA/Psr_CW_biosynth"/>
</dbReference>
<gene>
    <name evidence="6" type="ORF">ACFOUV_14685</name>
</gene>
<keyword evidence="4" id="KW-0472">Membrane</keyword>
<reference evidence="7" key="1">
    <citation type="journal article" date="2019" name="Int. J. Syst. Evol. Microbiol.">
        <title>The Global Catalogue of Microorganisms (GCM) 10K type strain sequencing project: providing services to taxonomists for standard genome sequencing and annotation.</title>
        <authorList>
            <consortium name="The Broad Institute Genomics Platform"/>
            <consortium name="The Broad Institute Genome Sequencing Center for Infectious Disease"/>
            <person name="Wu L."/>
            <person name="Ma J."/>
        </authorList>
    </citation>
    <scope>NUCLEOTIDE SEQUENCE [LARGE SCALE GENOMIC DNA]</scope>
    <source>
        <strain evidence="7">IBRC-M 10703</strain>
    </source>
</reference>
<comment type="similarity">
    <text evidence="1">Belongs to the LytR/CpsA/Psr (LCP) family.</text>
</comment>
<dbReference type="Proteomes" id="UP001595772">
    <property type="component" value="Unassembled WGS sequence"/>
</dbReference>
<comment type="caution">
    <text evidence="6">The sequence shown here is derived from an EMBL/GenBank/DDBJ whole genome shotgun (WGS) entry which is preliminary data.</text>
</comment>
<protein>
    <submittedName>
        <fullName evidence="6">LCP family protein</fullName>
    </submittedName>
</protein>
<name>A0ABV8GYU7_9BACI</name>
<dbReference type="Pfam" id="PF03816">
    <property type="entry name" value="LytR_cpsA_psr"/>
    <property type="match status" value="1"/>
</dbReference>
<dbReference type="Gene3D" id="3.40.630.190">
    <property type="entry name" value="LCP protein"/>
    <property type="match status" value="1"/>
</dbReference>
<evidence type="ECO:0000256" key="3">
    <source>
        <dbReference type="ARBA" id="ARBA00022968"/>
    </source>
</evidence>
<sequence>MNTDKPKRYTKRKKILVSVFILFLLLVGSGIGYAGYLYNKTSSIVTESHEDVGRENESSPLRDGKVDPVEDNVSVLFIGVDDSEFRDSENSRSDALILATFNKNKGSVKLLSIPRDSFVFIPPLNYSTKINHAHAHGGPRATIETIENFLHVPVDYYVRMNFNAFVEVVDALDGIWFDVPYEMEESDSNDKRDAIHLNPGYQLLDGEGALALARTRKYDSDVERGKRQQEILKEIANKATSASSLFKLEDVLTAVGSNMRTNLTLAEIRGFLSYGLNEKVQIENINLDGNGGYMENGGWYYQVEEESRIQIQNELRNHLEVELLEESNNVADDPSYY</sequence>
<evidence type="ECO:0000313" key="6">
    <source>
        <dbReference type="EMBL" id="MFC4025038.1"/>
    </source>
</evidence>
<evidence type="ECO:0000313" key="7">
    <source>
        <dbReference type="Proteomes" id="UP001595772"/>
    </source>
</evidence>
<dbReference type="PANTHER" id="PTHR33392:SF3">
    <property type="entry name" value="POLYISOPRENYL-TEICHOIC ACID--PEPTIDOGLYCAN TEICHOIC ACID TRANSFERASE TAGT"/>
    <property type="match status" value="1"/>
</dbReference>
<organism evidence="6 7">
    <name type="scientific">Oceanobacillus longus</name>
    <dbReference type="NCBI Taxonomy" id="930120"/>
    <lineage>
        <taxon>Bacteria</taxon>
        <taxon>Bacillati</taxon>
        <taxon>Bacillota</taxon>
        <taxon>Bacilli</taxon>
        <taxon>Bacillales</taxon>
        <taxon>Bacillaceae</taxon>
        <taxon>Oceanobacillus</taxon>
    </lineage>
</organism>